<dbReference type="EMBL" id="MFAF01000064">
    <property type="protein sequence ID" value="OGD76797.1"/>
    <property type="molecule type" value="Genomic_DNA"/>
</dbReference>
<dbReference type="Proteomes" id="UP000177187">
    <property type="component" value="Unassembled WGS sequence"/>
</dbReference>
<dbReference type="STRING" id="1817816.A2Y64_07755"/>
<dbReference type="PANTHER" id="PTHR30303:SF0">
    <property type="entry name" value="CARBAMOYL DEHYDRATASE HYPE"/>
    <property type="match status" value="1"/>
</dbReference>
<dbReference type="InterPro" id="IPR016188">
    <property type="entry name" value="PurM-like_N"/>
</dbReference>
<accession>A0A1F5FB07</accession>
<dbReference type="CDD" id="cd02197">
    <property type="entry name" value="HypE"/>
    <property type="match status" value="1"/>
</dbReference>
<dbReference type="InterPro" id="IPR036921">
    <property type="entry name" value="PurM-like_N_sf"/>
</dbReference>
<reference evidence="4 5" key="1">
    <citation type="journal article" date="2016" name="Nat. Commun.">
        <title>Thousands of microbial genomes shed light on interconnected biogeochemical processes in an aquifer system.</title>
        <authorList>
            <person name="Anantharaman K."/>
            <person name="Brown C.T."/>
            <person name="Hug L.A."/>
            <person name="Sharon I."/>
            <person name="Castelle C.J."/>
            <person name="Probst A.J."/>
            <person name="Thomas B.C."/>
            <person name="Singh A."/>
            <person name="Wilkins M.J."/>
            <person name="Karaoz U."/>
            <person name="Brodie E.L."/>
            <person name="Williams K.H."/>
            <person name="Hubbard S.S."/>
            <person name="Banfield J.F."/>
        </authorList>
    </citation>
    <scope>NUCLEOTIDE SEQUENCE [LARGE SCALE GENOMIC DNA]</scope>
</reference>
<dbReference type="InterPro" id="IPR010918">
    <property type="entry name" value="PurM-like_C_dom"/>
</dbReference>
<dbReference type="NCBIfam" id="TIGR02124">
    <property type="entry name" value="hypE"/>
    <property type="match status" value="1"/>
</dbReference>
<feature type="domain" description="PurM-like C-terminal" evidence="3">
    <location>
        <begin position="161"/>
        <end position="306"/>
    </location>
</feature>
<evidence type="ECO:0000313" key="4">
    <source>
        <dbReference type="EMBL" id="OGD76797.1"/>
    </source>
</evidence>
<gene>
    <name evidence="4" type="ORF">A2Y64_07755</name>
</gene>
<evidence type="ECO:0000259" key="2">
    <source>
        <dbReference type="Pfam" id="PF00586"/>
    </source>
</evidence>
<dbReference type="Gene3D" id="3.30.1330.10">
    <property type="entry name" value="PurM-like, N-terminal domain"/>
    <property type="match status" value="1"/>
</dbReference>
<name>A0A1F5FB07_9BACT</name>
<evidence type="ECO:0000259" key="3">
    <source>
        <dbReference type="Pfam" id="PF02769"/>
    </source>
</evidence>
<dbReference type="PANTHER" id="PTHR30303">
    <property type="entry name" value="HYDROGENASE ISOENZYMES FORMATION PROTEIN HYPE"/>
    <property type="match status" value="1"/>
</dbReference>
<dbReference type="AlphaFoldDB" id="A0A1F5FB07"/>
<sequence length="334" mass="34892">MSEEIVTLAHGGGGIASRRLLREHLLPRLDSEALRPLGDSALVDVPPGGIALTTDSYVIQPWRFPGGDIGKLAVCGTVNDLAVMGARPLYLTLGLILEEGLPLADLDAVIASVAETAREAGIEVVAGDTKVVGRGDADCLYLNTSGIGVFDYAHVRLPGPRAGDRLLVTGALGDHGLAVMAARERLPLKSELSSDCAPLSGLVEAMRGAGRVTWMRDCTRGGLASAANELAEDFHLGVHLFEDELVVHDAAAAVAELLGLDILHVANEGVILTAVAEEDAGRVLAAARRHPYGGEASLVGALTEAHPRRVVLETAVGGERIVDMLTGEQLPRIC</sequence>
<dbReference type="Pfam" id="PF02769">
    <property type="entry name" value="AIRS_C"/>
    <property type="match status" value="1"/>
</dbReference>
<dbReference type="InterPro" id="IPR036676">
    <property type="entry name" value="PurM-like_C_sf"/>
</dbReference>
<dbReference type="SUPFAM" id="SSF55326">
    <property type="entry name" value="PurM N-terminal domain-like"/>
    <property type="match status" value="1"/>
</dbReference>
<protein>
    <submittedName>
        <fullName evidence="4">Hydrogenase expression/formation protein HypE</fullName>
    </submittedName>
</protein>
<organism evidence="4 5">
    <name type="scientific">Candidatus Coatesbacteria bacterium RBG_13_66_14</name>
    <dbReference type="NCBI Taxonomy" id="1817816"/>
    <lineage>
        <taxon>Bacteria</taxon>
        <taxon>Candidatus Coatesiibacteriota</taxon>
    </lineage>
</organism>
<comment type="similarity">
    <text evidence="1">Belongs to the HypE family.</text>
</comment>
<proteinExistence type="inferred from homology"/>
<evidence type="ECO:0000313" key="5">
    <source>
        <dbReference type="Proteomes" id="UP000177187"/>
    </source>
</evidence>
<dbReference type="PIRSF" id="PIRSF005644">
    <property type="entry name" value="Hdrgns_mtr_HypE"/>
    <property type="match status" value="1"/>
</dbReference>
<dbReference type="GO" id="GO:0051604">
    <property type="term" value="P:protein maturation"/>
    <property type="evidence" value="ECO:0007669"/>
    <property type="project" value="TreeGrafter"/>
</dbReference>
<dbReference type="Gene3D" id="3.90.650.10">
    <property type="entry name" value="PurM-like C-terminal domain"/>
    <property type="match status" value="1"/>
</dbReference>
<feature type="domain" description="PurM-like N-terminal" evidence="2">
    <location>
        <begin position="39"/>
        <end position="149"/>
    </location>
</feature>
<evidence type="ECO:0000256" key="1">
    <source>
        <dbReference type="ARBA" id="ARBA00006243"/>
    </source>
</evidence>
<comment type="caution">
    <text evidence="4">The sequence shown here is derived from an EMBL/GenBank/DDBJ whole genome shotgun (WGS) entry which is preliminary data.</text>
</comment>
<dbReference type="SUPFAM" id="SSF56042">
    <property type="entry name" value="PurM C-terminal domain-like"/>
    <property type="match status" value="1"/>
</dbReference>
<dbReference type="Pfam" id="PF00586">
    <property type="entry name" value="AIRS"/>
    <property type="match status" value="1"/>
</dbReference>
<dbReference type="InterPro" id="IPR011854">
    <property type="entry name" value="HypE"/>
</dbReference>